<name>A0AAU7AXX2_9ACTN</name>
<reference evidence="2" key="1">
    <citation type="submission" date="2022-12" db="EMBL/GenBank/DDBJ databases">
        <title>Paraconexibacter alkalitolerans sp. nov. and Baekduia alba sp. nov., isolated from soil and emended description of the genera Paraconexibacter (Chun et al., 2020) and Baekduia (An et al., 2020).</title>
        <authorList>
            <person name="Vieira S."/>
            <person name="Huber K.J."/>
            <person name="Geppert A."/>
            <person name="Wolf J."/>
            <person name="Neumann-Schaal M."/>
            <person name="Muesken M."/>
            <person name="Overmann J."/>
        </authorList>
    </citation>
    <scope>NUCLEOTIDE SEQUENCE</scope>
    <source>
        <strain evidence="2">AEG42_29</strain>
    </source>
</reference>
<dbReference type="KEGG" id="parq:DSM112329_03468"/>
<proteinExistence type="predicted"/>
<organism evidence="2">
    <name type="scientific">Paraconexibacter sp. AEG42_29</name>
    <dbReference type="NCBI Taxonomy" id="2997339"/>
    <lineage>
        <taxon>Bacteria</taxon>
        <taxon>Bacillati</taxon>
        <taxon>Actinomycetota</taxon>
        <taxon>Thermoleophilia</taxon>
        <taxon>Solirubrobacterales</taxon>
        <taxon>Paraconexibacteraceae</taxon>
        <taxon>Paraconexibacter</taxon>
    </lineage>
</organism>
<keyword evidence="1" id="KW-0732">Signal</keyword>
<dbReference type="EMBL" id="CP114014">
    <property type="protein sequence ID" value="XAY06594.1"/>
    <property type="molecule type" value="Genomic_DNA"/>
</dbReference>
<accession>A0AAU7AXX2</accession>
<dbReference type="RefSeq" id="WP_354697823.1">
    <property type="nucleotide sequence ID" value="NZ_CP114014.1"/>
</dbReference>
<gene>
    <name evidence="2" type="ORF">DSM112329_03468</name>
</gene>
<sequence length="207" mass="21271">MSSSTDQRRRARLRVGGSTLAALALGAAGVALAATPETPVVATEKAGGAAEGAPDLTRVSLQRASDGRLRAGMSFGADLAPKDLVAKSGPPGSACLRLYTATTPGVLPPDYLICVTADAKGTKLRASILAEQVNKLPKRVGSATVTRPSKRSMVLRFSQSAVGKPAIIRFAAEATKPGCIKASCVDTVPNAPGTKKLTLRLEAPPER</sequence>
<evidence type="ECO:0000313" key="2">
    <source>
        <dbReference type="EMBL" id="XAY06594.1"/>
    </source>
</evidence>
<feature type="signal peptide" evidence="1">
    <location>
        <begin position="1"/>
        <end position="33"/>
    </location>
</feature>
<dbReference type="AlphaFoldDB" id="A0AAU7AXX2"/>
<dbReference type="InterPro" id="IPR006311">
    <property type="entry name" value="TAT_signal"/>
</dbReference>
<evidence type="ECO:0000256" key="1">
    <source>
        <dbReference type="SAM" id="SignalP"/>
    </source>
</evidence>
<dbReference type="PROSITE" id="PS51318">
    <property type="entry name" value="TAT"/>
    <property type="match status" value="1"/>
</dbReference>
<feature type="chain" id="PRO_5043560020" description="Tat pathway signal sequence domain protein" evidence="1">
    <location>
        <begin position="34"/>
        <end position="207"/>
    </location>
</feature>
<evidence type="ECO:0008006" key="3">
    <source>
        <dbReference type="Google" id="ProtNLM"/>
    </source>
</evidence>
<protein>
    <recommendedName>
        <fullName evidence="3">Tat pathway signal sequence domain protein</fullName>
    </recommendedName>
</protein>